<protein>
    <submittedName>
        <fullName evidence="1">Uncharacterized protein</fullName>
    </submittedName>
</protein>
<dbReference type="EMBL" id="QJPH01000193">
    <property type="protein sequence ID" value="PZN83131.1"/>
    <property type="molecule type" value="Genomic_DNA"/>
</dbReference>
<name>A0A2W4RGX5_9GAMM</name>
<evidence type="ECO:0000313" key="1">
    <source>
        <dbReference type="EMBL" id="PZN83131.1"/>
    </source>
</evidence>
<organism evidence="1 2">
    <name type="scientific">Candidatus Methylumidiphilus alinenensis</name>
    <dbReference type="NCBI Taxonomy" id="2202197"/>
    <lineage>
        <taxon>Bacteria</taxon>
        <taxon>Pseudomonadati</taxon>
        <taxon>Pseudomonadota</taxon>
        <taxon>Gammaproteobacteria</taxon>
        <taxon>Methylococcales</taxon>
        <taxon>Candidatus Methylumidiphilus</taxon>
    </lineage>
</organism>
<dbReference type="AlphaFoldDB" id="A0A2W4RGX5"/>
<evidence type="ECO:0000313" key="2">
    <source>
        <dbReference type="Proteomes" id="UP000249396"/>
    </source>
</evidence>
<gene>
    <name evidence="1" type="ORF">DM484_05235</name>
</gene>
<accession>A0A2W4RGX5</accession>
<dbReference type="Proteomes" id="UP000249396">
    <property type="component" value="Unassembled WGS sequence"/>
</dbReference>
<sequence>MNKETNPVTYPVSSVAEVYDACHPDIPLEDVNDTRYVDLTAVRGGESLVKSIAYAIERTRSPNFHQQLVTGHRGSGKSTEFFQLKARLENHDYFVVYLDVGETLDLGDISYLDILIGIAKAIVGELEAAGIDLNENLLTEVLSWLAEKTIITERNAESEGKISANLGLAANIPFLAKALAEATGHIKSGSKRREEIRSVLERELSLLIERLNILIDDARTRLQRQGYKDLVVIVDQLEKMAYRTNKDGTSNHKELFVHHAGQLKSLHCHIIYTVPINLIFSANLGDTFGSDAIFVIPMVDVNKGAGKEKFREVVARRVDIEKVFVESCLVDRLIAMSGGSLRDLMRLVRLACQNTDEIIESADVERAIRALIREYDRLVKEQDIPLLTRVNESKHVDGSFADLLGLRVIHEYQNGARWADLHPAVRAISWIDRALNPPAIL</sequence>
<reference evidence="1 2" key="1">
    <citation type="journal article" date="2018" name="Aquat. Microb. Ecol.">
        <title>Gammaproteobacterial methanotrophs dominate.</title>
        <authorList>
            <person name="Rissanen A.J."/>
            <person name="Saarenheimo J."/>
            <person name="Tiirola M."/>
            <person name="Peura S."/>
            <person name="Aalto S.L."/>
            <person name="Karvinen A."/>
            <person name="Nykanen H."/>
        </authorList>
    </citation>
    <scope>NUCLEOTIDE SEQUENCE [LARGE SCALE GENOMIC DNA]</scope>
    <source>
        <strain evidence="1">AMbin10</strain>
    </source>
</reference>
<dbReference type="SUPFAM" id="SSF52540">
    <property type="entry name" value="P-loop containing nucleoside triphosphate hydrolases"/>
    <property type="match status" value="1"/>
</dbReference>
<comment type="caution">
    <text evidence="1">The sequence shown here is derived from an EMBL/GenBank/DDBJ whole genome shotgun (WGS) entry which is preliminary data.</text>
</comment>
<dbReference type="InterPro" id="IPR027417">
    <property type="entry name" value="P-loop_NTPase"/>
</dbReference>
<proteinExistence type="predicted"/>